<dbReference type="RefSeq" id="WP_219042237.1">
    <property type="nucleotide sequence ID" value="NZ_JAHWDQ010000001.1"/>
</dbReference>
<feature type="domain" description="DUF4440" evidence="1">
    <location>
        <begin position="28"/>
        <end position="130"/>
    </location>
</feature>
<evidence type="ECO:0000259" key="1">
    <source>
        <dbReference type="Pfam" id="PF14534"/>
    </source>
</evidence>
<proteinExistence type="predicted"/>
<organism evidence="2 3">
    <name type="scientific">Zhongshania aquimaris</name>
    <dbReference type="NCBI Taxonomy" id="2857107"/>
    <lineage>
        <taxon>Bacteria</taxon>
        <taxon>Pseudomonadati</taxon>
        <taxon>Pseudomonadota</taxon>
        <taxon>Gammaproteobacteria</taxon>
        <taxon>Cellvibrionales</taxon>
        <taxon>Spongiibacteraceae</taxon>
        <taxon>Zhongshania</taxon>
    </lineage>
</organism>
<dbReference type="InterPro" id="IPR027843">
    <property type="entry name" value="DUF4440"/>
</dbReference>
<sequence length="146" mass="16210">MILKAPQAFSYRSEEVVLAQHPVILQIARADEAIVKEDFDTLLDIYSENAVLVVEPGRNAVGKAAIRAAFKKIAVYFQNGLQLRQKGMQLLESGDTCLVLALTEVAAPSYPAVERKACYVFNRSADGTWLCCIYNSYGHDIVFHDI</sequence>
<dbReference type="Pfam" id="PF14534">
    <property type="entry name" value="DUF4440"/>
    <property type="match status" value="1"/>
</dbReference>
<dbReference type="EMBL" id="JAHWDQ010000001">
    <property type="protein sequence ID" value="MBW2940009.1"/>
    <property type="molecule type" value="Genomic_DNA"/>
</dbReference>
<comment type="caution">
    <text evidence="2">The sequence shown here is derived from an EMBL/GenBank/DDBJ whole genome shotgun (WGS) entry which is preliminary data.</text>
</comment>
<name>A0ABS6VNW2_9GAMM</name>
<gene>
    <name evidence="2" type="ORF">KXJ70_04445</name>
</gene>
<accession>A0ABS6VNW2</accession>
<reference evidence="2" key="1">
    <citation type="submission" date="2021-07" db="EMBL/GenBank/DDBJ databases">
        <title>Zhongshania sp. CAU 1632 isolated from seawater.</title>
        <authorList>
            <person name="Kim W."/>
        </authorList>
    </citation>
    <scope>NUCLEOTIDE SEQUENCE</scope>
    <source>
        <strain evidence="2">CAU 1632</strain>
    </source>
</reference>
<evidence type="ECO:0000313" key="3">
    <source>
        <dbReference type="Proteomes" id="UP001166291"/>
    </source>
</evidence>
<keyword evidence="3" id="KW-1185">Reference proteome</keyword>
<protein>
    <recommendedName>
        <fullName evidence="1">DUF4440 domain-containing protein</fullName>
    </recommendedName>
</protein>
<evidence type="ECO:0000313" key="2">
    <source>
        <dbReference type="EMBL" id="MBW2940009.1"/>
    </source>
</evidence>
<dbReference type="Proteomes" id="UP001166291">
    <property type="component" value="Unassembled WGS sequence"/>
</dbReference>